<dbReference type="Proteomes" id="UP000085678">
    <property type="component" value="Unplaced"/>
</dbReference>
<dbReference type="PANTHER" id="PTHR16777">
    <property type="entry name" value="PROTEIN ECT2"/>
    <property type="match status" value="1"/>
</dbReference>
<sequence length="801" mass="89773">MADSLCSTSASCSMETLAESREERRSLEEKRFVIINNCCERHPKLLGAVKQYGLPVFYSESGMDFARDADYDTVFVTDNFNDGTYFRLRGEEVRIAGPPVVISSASKKEHIPFSSRPLYCTSMQNLIMCFTGFKQKAELVSHSGRHVPAGDSDCTHLVIDHSISSKNDIPFETHHKLNMVTGEWFWASIQMEACAEESMYQFEKIEKTPSSAFNTPSSGSRMRKRKRLKDTLTQLASDGELDSPIMYHKRRSSEHMLSLSASLIDVTPDVATPLGLETATPGAPTANISKRKQVIMELLQTENNYVAILDTVLTIFKEGIENPNQPGGPLLPPTDVKLIFGTIPSIFQIHSKICEELASLVANWREECSVGDVIVRHASELTKAYPPFVNFFEQTKATIEECDRTNTRFHAFLMVCKNKPECCRQTLKELLIRPVQRLPSVVLLLNDIKKHTNKNFSDYAALEKAVNALNEVLKHINEDKRKTEGQVAMFEVVNDIENCPPNLLSSHRSYITKVDVIDLSTELRGKGDALTLYLFSDSLEICRRRRAGNFKSPAPSKTPQKPYKHIEMLPLASVKRVADITDGEDCKNVFSLICRSSLDAREKLYSFSLCTDGVSKEEFLQTLCKGIASTTCKTDWESLLVSLDAKMLDIAASDPGKQVLKRFGKRVSRAFSFNKTPRKLKRALSSMSPFVKENHHAQDKDGRMPCTPRQELGMRLATSDLNDFLTPNVLPLNMANKKKIKSKYNSASSISGYLYQTLRRAHSTLSVDDIADSPLQSYPSTPSLVHKFNTIGPADSRKLGL</sequence>
<dbReference type="CDD" id="cd00160">
    <property type="entry name" value="RhoGEF"/>
    <property type="match status" value="1"/>
</dbReference>
<dbReference type="Gene3D" id="1.20.900.10">
    <property type="entry name" value="Dbl homology (DH) domain"/>
    <property type="match status" value="1"/>
</dbReference>
<evidence type="ECO:0000256" key="1">
    <source>
        <dbReference type="SAM" id="Coils"/>
    </source>
</evidence>
<dbReference type="InterPro" id="IPR001357">
    <property type="entry name" value="BRCT_dom"/>
</dbReference>
<gene>
    <name evidence="5" type="primary">LOC106158574</name>
</gene>
<dbReference type="PROSITE" id="PS00741">
    <property type="entry name" value="DH_1"/>
    <property type="match status" value="1"/>
</dbReference>
<dbReference type="GO" id="GO:0005634">
    <property type="term" value="C:nucleus"/>
    <property type="evidence" value="ECO:0007669"/>
    <property type="project" value="InterPro"/>
</dbReference>
<feature type="domain" description="BRCT" evidence="3">
    <location>
        <begin position="139"/>
        <end position="202"/>
    </location>
</feature>
<evidence type="ECO:0000259" key="2">
    <source>
        <dbReference type="PROSITE" id="PS50010"/>
    </source>
</evidence>
<reference evidence="5" key="1">
    <citation type="submission" date="2025-08" db="UniProtKB">
        <authorList>
            <consortium name="RefSeq"/>
        </authorList>
    </citation>
    <scope>IDENTIFICATION</scope>
    <source>
        <tissue evidence="5">Gonads</tissue>
    </source>
</reference>
<dbReference type="Pfam" id="PF21243">
    <property type="entry name" value="ECT2_BRCT0"/>
    <property type="match status" value="1"/>
</dbReference>
<dbReference type="Pfam" id="PF21242">
    <property type="entry name" value="ECT2_PH"/>
    <property type="match status" value="1"/>
</dbReference>
<dbReference type="SUPFAM" id="SSF52113">
    <property type="entry name" value="BRCT domain"/>
    <property type="match status" value="1"/>
</dbReference>
<dbReference type="InterPro" id="IPR001331">
    <property type="entry name" value="GDS_CDC24_CS"/>
</dbReference>
<dbReference type="Gene3D" id="2.30.29.30">
    <property type="entry name" value="Pleckstrin-homology domain (PH domain)/Phosphotyrosine-binding domain (PTB)"/>
    <property type="match status" value="1"/>
</dbReference>
<keyword evidence="4" id="KW-1185">Reference proteome</keyword>
<dbReference type="InterPro" id="IPR036420">
    <property type="entry name" value="BRCT_dom_sf"/>
</dbReference>
<evidence type="ECO:0000259" key="3">
    <source>
        <dbReference type="PROSITE" id="PS50172"/>
    </source>
</evidence>
<dbReference type="InParanoid" id="A0A1S3HVL5"/>
<dbReference type="InterPro" id="IPR026817">
    <property type="entry name" value="Ect2"/>
</dbReference>
<dbReference type="Pfam" id="PF00621">
    <property type="entry name" value="RhoGEF"/>
    <property type="match status" value="1"/>
</dbReference>
<dbReference type="OrthoDB" id="9997817at2759"/>
<dbReference type="PROSITE" id="PS50172">
    <property type="entry name" value="BRCT"/>
    <property type="match status" value="1"/>
</dbReference>
<dbReference type="SMART" id="SM00325">
    <property type="entry name" value="RhoGEF"/>
    <property type="match status" value="1"/>
</dbReference>
<dbReference type="InterPro" id="IPR011993">
    <property type="entry name" value="PH-like_dom_sf"/>
</dbReference>
<dbReference type="GO" id="GO:0007399">
    <property type="term" value="P:nervous system development"/>
    <property type="evidence" value="ECO:0007669"/>
    <property type="project" value="TreeGrafter"/>
</dbReference>
<organism evidence="4 5">
    <name type="scientific">Lingula anatina</name>
    <name type="common">Brachiopod</name>
    <name type="synonym">Lingula unguis</name>
    <dbReference type="NCBI Taxonomy" id="7574"/>
    <lineage>
        <taxon>Eukaryota</taxon>
        <taxon>Metazoa</taxon>
        <taxon>Spiralia</taxon>
        <taxon>Lophotrochozoa</taxon>
        <taxon>Brachiopoda</taxon>
        <taxon>Linguliformea</taxon>
        <taxon>Lingulata</taxon>
        <taxon>Lingulida</taxon>
        <taxon>Linguloidea</taxon>
        <taxon>Lingulidae</taxon>
        <taxon>Lingula</taxon>
    </lineage>
</organism>
<dbReference type="STRING" id="7574.A0A1S3HVL5"/>
<dbReference type="InterPro" id="IPR049396">
    <property type="entry name" value="ECT2_BRCT0"/>
</dbReference>
<accession>A0A1S3HVL5</accession>
<dbReference type="RefSeq" id="XP_013390082.1">
    <property type="nucleotide sequence ID" value="XM_013534628.1"/>
</dbReference>
<dbReference type="KEGG" id="lak:106158574"/>
<evidence type="ECO:0000313" key="4">
    <source>
        <dbReference type="Proteomes" id="UP000085678"/>
    </source>
</evidence>
<keyword evidence="1" id="KW-0175">Coiled coil</keyword>
<dbReference type="SUPFAM" id="SSF50729">
    <property type="entry name" value="PH domain-like"/>
    <property type="match status" value="1"/>
</dbReference>
<dbReference type="InterPro" id="IPR035899">
    <property type="entry name" value="DBL_dom_sf"/>
</dbReference>
<dbReference type="PROSITE" id="PS50010">
    <property type="entry name" value="DH_2"/>
    <property type="match status" value="1"/>
</dbReference>
<dbReference type="PANTHER" id="PTHR16777:SF2">
    <property type="entry name" value="PROTEIN ECT2"/>
    <property type="match status" value="1"/>
</dbReference>
<feature type="coiled-coil region" evidence="1">
    <location>
        <begin position="459"/>
        <end position="486"/>
    </location>
</feature>
<dbReference type="AlphaFoldDB" id="A0A1S3HVL5"/>
<feature type="domain" description="DH" evidence="2">
    <location>
        <begin position="290"/>
        <end position="479"/>
    </location>
</feature>
<evidence type="ECO:0000313" key="5">
    <source>
        <dbReference type="RefSeq" id="XP_013390082.1"/>
    </source>
</evidence>
<dbReference type="SUPFAM" id="SSF48065">
    <property type="entry name" value="DBL homology domain (DH-domain)"/>
    <property type="match status" value="1"/>
</dbReference>
<dbReference type="GO" id="GO:0005938">
    <property type="term" value="C:cell cortex"/>
    <property type="evidence" value="ECO:0007669"/>
    <property type="project" value="TreeGrafter"/>
</dbReference>
<dbReference type="Gene3D" id="3.40.50.10190">
    <property type="entry name" value="BRCT domain"/>
    <property type="match status" value="2"/>
</dbReference>
<dbReference type="GO" id="GO:2000431">
    <property type="term" value="P:regulation of cytokinesis, actomyosin contractile ring assembly"/>
    <property type="evidence" value="ECO:0007669"/>
    <property type="project" value="InterPro"/>
</dbReference>
<dbReference type="GO" id="GO:0035556">
    <property type="term" value="P:intracellular signal transduction"/>
    <property type="evidence" value="ECO:0007669"/>
    <property type="project" value="InterPro"/>
</dbReference>
<name>A0A1S3HVL5_LINAN</name>
<dbReference type="GO" id="GO:0005085">
    <property type="term" value="F:guanyl-nucleotide exchange factor activity"/>
    <property type="evidence" value="ECO:0007669"/>
    <property type="project" value="InterPro"/>
</dbReference>
<dbReference type="InterPro" id="IPR049395">
    <property type="entry name" value="ECT2_PH"/>
</dbReference>
<proteinExistence type="predicted"/>
<dbReference type="GeneID" id="106158574"/>
<protein>
    <submittedName>
        <fullName evidence="5">Protein ECT2-like</fullName>
    </submittedName>
</protein>
<dbReference type="InterPro" id="IPR000219">
    <property type="entry name" value="DH_dom"/>
</dbReference>
<dbReference type="CDD" id="cd01229">
    <property type="entry name" value="PH_Ect2"/>
    <property type="match status" value="1"/>
</dbReference>
<dbReference type="GO" id="GO:0005096">
    <property type="term" value="F:GTPase activator activity"/>
    <property type="evidence" value="ECO:0007669"/>
    <property type="project" value="InterPro"/>
</dbReference>
<dbReference type="GO" id="GO:0000281">
    <property type="term" value="P:mitotic cytokinesis"/>
    <property type="evidence" value="ECO:0007669"/>
    <property type="project" value="TreeGrafter"/>
</dbReference>